<dbReference type="Pfam" id="PF14020">
    <property type="entry name" value="DUF4236"/>
    <property type="match status" value="1"/>
</dbReference>
<dbReference type="EMBL" id="CP076022">
    <property type="protein sequence ID" value="QWC10731.1"/>
    <property type="molecule type" value="Genomic_DNA"/>
</dbReference>
<dbReference type="InterPro" id="IPR025330">
    <property type="entry name" value="DUF4236"/>
</dbReference>
<reference evidence="2 3" key="1">
    <citation type="submission" date="2021-05" db="EMBL/GenBank/DDBJ databases">
        <title>Novel species in genus Arthrobacter.</title>
        <authorList>
            <person name="Zhang G."/>
        </authorList>
    </citation>
    <scope>NUCLEOTIDE SEQUENCE [LARGE SCALE GENOMIC DNA]</scope>
    <source>
        <strain evidence="3">zg-ZUI227</strain>
    </source>
</reference>
<protein>
    <submittedName>
        <fullName evidence="2">DUF4236 domain-containing protein</fullName>
    </submittedName>
</protein>
<dbReference type="AlphaFoldDB" id="A0A975R1Q1"/>
<keyword evidence="3" id="KW-1185">Reference proteome</keyword>
<dbReference type="KEGG" id="ajg:KKR91_03650"/>
<sequence>MRVIPKSMGISAGVKGARISANSSGRVARTVGIPAGI</sequence>
<dbReference type="Proteomes" id="UP000676885">
    <property type="component" value="Chromosome"/>
</dbReference>
<proteinExistence type="predicted"/>
<accession>A0A975R1Q1</accession>
<organism evidence="2 3">
    <name type="scientific">Arthrobacter jiangjiafuii</name>
    <dbReference type="NCBI Taxonomy" id="2817475"/>
    <lineage>
        <taxon>Bacteria</taxon>
        <taxon>Bacillati</taxon>
        <taxon>Actinomycetota</taxon>
        <taxon>Actinomycetes</taxon>
        <taxon>Micrococcales</taxon>
        <taxon>Micrococcaceae</taxon>
        <taxon>Arthrobacter</taxon>
    </lineage>
</organism>
<name>A0A975R1Q1_9MICC</name>
<feature type="domain" description="DUF4236" evidence="1">
    <location>
        <begin position="6"/>
        <end position="37"/>
    </location>
</feature>
<evidence type="ECO:0000313" key="3">
    <source>
        <dbReference type="Proteomes" id="UP000676885"/>
    </source>
</evidence>
<evidence type="ECO:0000259" key="1">
    <source>
        <dbReference type="Pfam" id="PF14020"/>
    </source>
</evidence>
<evidence type="ECO:0000313" key="2">
    <source>
        <dbReference type="EMBL" id="QWC10731.1"/>
    </source>
</evidence>
<gene>
    <name evidence="2" type="ORF">KKR91_03650</name>
</gene>